<dbReference type="Proteomes" id="UP000603200">
    <property type="component" value="Unassembled WGS sequence"/>
</dbReference>
<dbReference type="Pfam" id="PF13443">
    <property type="entry name" value="HTH_26"/>
    <property type="match status" value="1"/>
</dbReference>
<evidence type="ECO:0000313" key="3">
    <source>
        <dbReference type="EMBL" id="GIE24830.1"/>
    </source>
</evidence>
<sequence length="112" mass="12595">MTVKLDYTWNLREIMATRGMFNTTDIRPHLIDRGITLSPTQIWRLVTEKPERLSLKILVALMDILDCRMEELIVPVAATARRATAVGESPGTDAGRESGVGTFRPKRARITD</sequence>
<dbReference type="InterPro" id="IPR001387">
    <property type="entry name" value="Cro/C1-type_HTH"/>
</dbReference>
<dbReference type="EMBL" id="BOMN01000113">
    <property type="protein sequence ID" value="GIE24830.1"/>
    <property type="molecule type" value="Genomic_DNA"/>
</dbReference>
<dbReference type="RefSeq" id="WP_203841825.1">
    <property type="nucleotide sequence ID" value="NZ_BAAATV010000001.1"/>
</dbReference>
<feature type="region of interest" description="Disordered" evidence="1">
    <location>
        <begin position="83"/>
        <end position="112"/>
    </location>
</feature>
<evidence type="ECO:0000259" key="2">
    <source>
        <dbReference type="Pfam" id="PF13443"/>
    </source>
</evidence>
<proteinExistence type="predicted"/>
<accession>A0ABQ4A1U4</accession>
<evidence type="ECO:0000313" key="4">
    <source>
        <dbReference type="Proteomes" id="UP000603200"/>
    </source>
</evidence>
<name>A0ABQ4A1U4_9ACTN</name>
<keyword evidence="4" id="KW-1185">Reference proteome</keyword>
<feature type="domain" description="HTH cro/C1-type" evidence="2">
    <location>
        <begin position="10"/>
        <end position="76"/>
    </location>
</feature>
<organism evidence="3 4">
    <name type="scientific">Winogradskya humida</name>
    <dbReference type="NCBI Taxonomy" id="113566"/>
    <lineage>
        <taxon>Bacteria</taxon>
        <taxon>Bacillati</taxon>
        <taxon>Actinomycetota</taxon>
        <taxon>Actinomycetes</taxon>
        <taxon>Micromonosporales</taxon>
        <taxon>Micromonosporaceae</taxon>
        <taxon>Winogradskya</taxon>
    </lineage>
</organism>
<reference evidence="3 4" key="1">
    <citation type="submission" date="2021-01" db="EMBL/GenBank/DDBJ databases">
        <title>Whole genome shotgun sequence of Actinoplanes humidus NBRC 14915.</title>
        <authorList>
            <person name="Komaki H."/>
            <person name="Tamura T."/>
        </authorList>
    </citation>
    <scope>NUCLEOTIDE SEQUENCE [LARGE SCALE GENOMIC DNA]</scope>
    <source>
        <strain evidence="3 4">NBRC 14915</strain>
    </source>
</reference>
<comment type="caution">
    <text evidence="3">The sequence shown here is derived from an EMBL/GenBank/DDBJ whole genome shotgun (WGS) entry which is preliminary data.</text>
</comment>
<protein>
    <recommendedName>
        <fullName evidence="2">HTH cro/C1-type domain-containing protein</fullName>
    </recommendedName>
</protein>
<gene>
    <name evidence="3" type="ORF">Ahu01nite_079320</name>
</gene>
<evidence type="ECO:0000256" key="1">
    <source>
        <dbReference type="SAM" id="MobiDB-lite"/>
    </source>
</evidence>